<sequence>MKPSDLTILFDNHDPAGGPRTLWGFAALVRVNGQRLLFDTGSNGPALLRGMRAQGVDPATLDQVFLSHQHWDHIGGLDAVLDANPGVSCVLHDGFSAHLVEDIGGLCGELIVVGAEPRELAPGVSSTGRLEGPPDEQALVIDTGAGIALVSGCAHPGIETLVARARALADAPVRWVIGGLHLMRAESVEIAATVTALRDLGVEWVLPTHCTGAAGVAACQRLYGGHALGGGIGARVDFAALGATAQR</sequence>
<evidence type="ECO:0000259" key="1">
    <source>
        <dbReference type="SMART" id="SM00849"/>
    </source>
</evidence>
<proteinExistence type="predicted"/>
<dbReference type="EMBL" id="LSYU01000047">
    <property type="protein sequence ID" value="KXX64699.1"/>
    <property type="molecule type" value="Genomic_DNA"/>
</dbReference>
<dbReference type="Pfam" id="PF00753">
    <property type="entry name" value="Lactamase_B"/>
    <property type="match status" value="1"/>
</dbReference>
<dbReference type="GO" id="GO:0016787">
    <property type="term" value="F:hydrolase activity"/>
    <property type="evidence" value="ECO:0007669"/>
    <property type="project" value="UniProtKB-KW"/>
</dbReference>
<feature type="domain" description="Metallo-beta-lactamase" evidence="1">
    <location>
        <begin position="23"/>
        <end position="209"/>
    </location>
</feature>
<dbReference type="CDD" id="cd07713">
    <property type="entry name" value="DHPS-like_MBL-fold"/>
    <property type="match status" value="1"/>
</dbReference>
<dbReference type="PANTHER" id="PTHR13754">
    <property type="entry name" value="METALLO-BETA-LACTAMASE SUPERFAMILY PROTEIN"/>
    <property type="match status" value="1"/>
</dbReference>
<dbReference type="Proteomes" id="UP000075766">
    <property type="component" value="Unassembled WGS sequence"/>
</dbReference>
<dbReference type="InterPro" id="IPR041712">
    <property type="entry name" value="DHPS-like_MBL-fold"/>
</dbReference>
<protein>
    <submittedName>
        <fullName evidence="2">Metal-dependent hydrolase</fullName>
    </submittedName>
</protein>
<dbReference type="SMART" id="SM00849">
    <property type="entry name" value="Lactamase_B"/>
    <property type="match status" value="1"/>
</dbReference>
<name>A0ABR5VGK8_MARGR</name>
<organism evidence="2 3">
    <name type="scientific">Marichromatium gracile</name>
    <name type="common">Chromatium gracile</name>
    <dbReference type="NCBI Taxonomy" id="1048"/>
    <lineage>
        <taxon>Bacteria</taxon>
        <taxon>Pseudomonadati</taxon>
        <taxon>Pseudomonadota</taxon>
        <taxon>Gammaproteobacteria</taxon>
        <taxon>Chromatiales</taxon>
        <taxon>Chromatiaceae</taxon>
        <taxon>Marichromatium</taxon>
    </lineage>
</organism>
<dbReference type="InterPro" id="IPR036866">
    <property type="entry name" value="RibonucZ/Hydroxyglut_hydro"/>
</dbReference>
<dbReference type="RefSeq" id="WP_062274870.1">
    <property type="nucleotide sequence ID" value="NZ_LSYU01000047.1"/>
</dbReference>
<dbReference type="SUPFAM" id="SSF56281">
    <property type="entry name" value="Metallo-hydrolase/oxidoreductase"/>
    <property type="match status" value="1"/>
</dbReference>
<evidence type="ECO:0000313" key="3">
    <source>
        <dbReference type="Proteomes" id="UP000075766"/>
    </source>
</evidence>
<keyword evidence="2" id="KW-0378">Hydrolase</keyword>
<keyword evidence="3" id="KW-1185">Reference proteome</keyword>
<reference evidence="2 3" key="1">
    <citation type="submission" date="2016-02" db="EMBL/GenBank/DDBJ databases">
        <title>Genome sequence of Marichromatium gracile YL-28, a purple sulfur bacterium.</title>
        <authorList>
            <person name="Zhao C."/>
            <person name="Hong X."/>
            <person name="Chen S."/>
            <person name="Yang S."/>
        </authorList>
    </citation>
    <scope>NUCLEOTIDE SEQUENCE [LARGE SCALE GENOMIC DNA]</scope>
    <source>
        <strain evidence="2 3">YL28</strain>
    </source>
</reference>
<dbReference type="Gene3D" id="3.60.15.10">
    <property type="entry name" value="Ribonuclease Z/Hydroxyacylglutathione hydrolase-like"/>
    <property type="match status" value="1"/>
</dbReference>
<dbReference type="InterPro" id="IPR052926">
    <property type="entry name" value="Metallo-beta-lactamase_dom"/>
</dbReference>
<dbReference type="InterPro" id="IPR001279">
    <property type="entry name" value="Metallo-B-lactamas"/>
</dbReference>
<accession>A0ABR5VGK8</accession>
<evidence type="ECO:0000313" key="2">
    <source>
        <dbReference type="EMBL" id="KXX64699.1"/>
    </source>
</evidence>
<dbReference type="PANTHER" id="PTHR13754:SF13">
    <property type="entry name" value="METALLO-BETA-LACTAMASE SUPERFAMILY PROTEIN (AFU_ORTHOLOGUE AFUA_3G07630)"/>
    <property type="match status" value="1"/>
</dbReference>
<comment type="caution">
    <text evidence="2">The sequence shown here is derived from an EMBL/GenBank/DDBJ whole genome shotgun (WGS) entry which is preliminary data.</text>
</comment>
<gene>
    <name evidence="2" type="ORF">AY586_12555</name>
</gene>